<dbReference type="InterPro" id="IPR002068">
    <property type="entry name" value="A-crystallin/Hsp20_dom"/>
</dbReference>
<dbReference type="Proteomes" id="UP000189703">
    <property type="component" value="Unplaced"/>
</dbReference>
<keyword evidence="8" id="KW-1185">Reference proteome</keyword>
<gene>
    <name evidence="9" type="primary">LOC104599914</name>
</gene>
<protein>
    <submittedName>
        <fullName evidence="9">Uncharacterized protein LOC104599914</fullName>
    </submittedName>
</protein>
<evidence type="ECO:0000313" key="8">
    <source>
        <dbReference type="Proteomes" id="UP000189703"/>
    </source>
</evidence>
<feature type="transmembrane region" description="Helical" evidence="7">
    <location>
        <begin position="300"/>
        <end position="322"/>
    </location>
</feature>
<evidence type="ECO:0000256" key="3">
    <source>
        <dbReference type="ARBA" id="ARBA00022821"/>
    </source>
</evidence>
<reference evidence="9" key="1">
    <citation type="submission" date="2025-08" db="UniProtKB">
        <authorList>
            <consortium name="RefSeq"/>
        </authorList>
    </citation>
    <scope>IDENTIFICATION</scope>
</reference>
<dbReference type="SUPFAM" id="SSF49764">
    <property type="entry name" value="HSP20-like chaperones"/>
    <property type="match status" value="1"/>
</dbReference>
<proteinExistence type="inferred from homology"/>
<keyword evidence="7" id="KW-0472">Membrane</keyword>
<evidence type="ECO:0000256" key="2">
    <source>
        <dbReference type="ARBA" id="ARBA00022475"/>
    </source>
</evidence>
<dbReference type="PROSITE" id="PS01031">
    <property type="entry name" value="SHSP"/>
    <property type="match status" value="1"/>
</dbReference>
<dbReference type="GO" id="GO:0034605">
    <property type="term" value="P:cellular response to heat"/>
    <property type="evidence" value="ECO:0000318"/>
    <property type="project" value="GO_Central"/>
</dbReference>
<dbReference type="Gene3D" id="2.60.40.790">
    <property type="match status" value="1"/>
</dbReference>
<evidence type="ECO:0000313" key="9">
    <source>
        <dbReference type="RefSeq" id="XP_010260966.1"/>
    </source>
</evidence>
<feature type="region of interest" description="Disordered" evidence="6">
    <location>
        <begin position="141"/>
        <end position="206"/>
    </location>
</feature>
<keyword evidence="7" id="KW-1133">Transmembrane helix</keyword>
<sequence>MELELGLKITRTRDDLTSDLRITKDRAGPLFLLRETETMFILTAYLKGFKKEKIRIEINEDGTQILISGEKLIQEMVMDRWIMHRKEVEIRGFKKAFRIPDGVILDKTKAKFNEEEAILSIYMPKSAKGVRGVGLEEMEIKEHDSAGGKSETMPEAAEPKKLEQSEMPALPPAVKAQDELPRVESRKPEQSQERRGPDIIEPIESEPDQVPQLLETLDQEKPAAQQINEDGKLCRDEEVRAGSGMQKSKAADVELPNKHDETKTEQDQQLAHRESPQTEKGRNSFDQSTQTELPASKGSLYGHFIFGGSAILATIVAFVVHLRRKRKTD</sequence>
<dbReference type="RefSeq" id="XP_010260966.1">
    <property type="nucleotide sequence ID" value="XM_010262664.2"/>
</dbReference>
<keyword evidence="3" id="KW-0611">Plant defense</keyword>
<dbReference type="Pfam" id="PF00011">
    <property type="entry name" value="HSP20"/>
    <property type="match status" value="1"/>
</dbReference>
<evidence type="ECO:0000256" key="4">
    <source>
        <dbReference type="PROSITE-ProRule" id="PRU00285"/>
    </source>
</evidence>
<dbReference type="PANTHER" id="PTHR43670:SF34">
    <property type="entry name" value="HSP20-LIKE CHAPERONES SUPERFAMILY PROTEIN"/>
    <property type="match status" value="1"/>
</dbReference>
<feature type="compositionally biased region" description="Basic and acidic residues" evidence="6">
    <location>
        <begin position="249"/>
        <end position="283"/>
    </location>
</feature>
<dbReference type="CDD" id="cd06464">
    <property type="entry name" value="ACD_sHsps-like"/>
    <property type="match status" value="1"/>
</dbReference>
<dbReference type="GeneID" id="104599914"/>
<organism evidence="8 9">
    <name type="scientific">Nelumbo nucifera</name>
    <name type="common">Sacred lotus</name>
    <dbReference type="NCBI Taxonomy" id="4432"/>
    <lineage>
        <taxon>Eukaryota</taxon>
        <taxon>Viridiplantae</taxon>
        <taxon>Streptophyta</taxon>
        <taxon>Embryophyta</taxon>
        <taxon>Tracheophyta</taxon>
        <taxon>Spermatophyta</taxon>
        <taxon>Magnoliopsida</taxon>
        <taxon>Proteales</taxon>
        <taxon>Nelumbonaceae</taxon>
        <taxon>Nelumbo</taxon>
    </lineage>
</organism>
<keyword evidence="2" id="KW-1003">Cell membrane</keyword>
<dbReference type="InterPro" id="IPR008978">
    <property type="entry name" value="HSP20-like_chaperone"/>
</dbReference>
<feature type="compositionally biased region" description="Basic and acidic residues" evidence="6">
    <location>
        <begin position="176"/>
        <end position="198"/>
    </location>
</feature>
<comment type="subcellular location">
    <subcellularLocation>
        <location evidence="1">Cell membrane</location>
        <topology evidence="1">Single-pass membrane protein</topology>
    </subcellularLocation>
</comment>
<dbReference type="AlphaFoldDB" id="A0A1U8A1S8"/>
<dbReference type="GO" id="GO:0005886">
    <property type="term" value="C:plasma membrane"/>
    <property type="evidence" value="ECO:0007669"/>
    <property type="project" value="UniProtKB-SubCell"/>
</dbReference>
<keyword evidence="7" id="KW-0812">Transmembrane</keyword>
<feature type="region of interest" description="Disordered" evidence="6">
    <location>
        <begin position="222"/>
        <end position="291"/>
    </location>
</feature>
<evidence type="ECO:0000256" key="1">
    <source>
        <dbReference type="ARBA" id="ARBA00004162"/>
    </source>
</evidence>
<dbReference type="PANTHER" id="PTHR43670">
    <property type="entry name" value="HEAT SHOCK PROTEIN 26"/>
    <property type="match status" value="1"/>
</dbReference>
<dbReference type="GO" id="GO:0006952">
    <property type="term" value="P:defense response"/>
    <property type="evidence" value="ECO:0007669"/>
    <property type="project" value="UniProtKB-KW"/>
</dbReference>
<evidence type="ECO:0000256" key="7">
    <source>
        <dbReference type="SAM" id="Phobius"/>
    </source>
</evidence>
<comment type="similarity">
    <text evidence="4 5">Belongs to the small heat shock protein (HSP20) family.</text>
</comment>
<name>A0A1U8A1S8_NELNU</name>
<dbReference type="eggNOG" id="KOG0710">
    <property type="taxonomic scope" value="Eukaryota"/>
</dbReference>
<feature type="compositionally biased region" description="Basic and acidic residues" evidence="6">
    <location>
        <begin position="229"/>
        <end position="240"/>
    </location>
</feature>
<dbReference type="OMA" id="EETHENH"/>
<accession>A0A1U8A1S8</accession>
<evidence type="ECO:0000256" key="5">
    <source>
        <dbReference type="RuleBase" id="RU003616"/>
    </source>
</evidence>
<dbReference type="STRING" id="4432.A0A1U8A1S8"/>
<evidence type="ECO:0000256" key="6">
    <source>
        <dbReference type="SAM" id="MobiDB-lite"/>
    </source>
</evidence>
<dbReference type="KEGG" id="nnu:104599914"/>
<dbReference type="OrthoDB" id="1920188at2759"/>